<keyword evidence="2" id="KW-1185">Reference proteome</keyword>
<protein>
    <submittedName>
        <fullName evidence="1">Transposable element Tc3 transposase</fullName>
    </submittedName>
</protein>
<organism evidence="1 2">
    <name type="scientific">Porphyridium purpureum</name>
    <name type="common">Red alga</name>
    <name type="synonym">Porphyridium cruentum</name>
    <dbReference type="NCBI Taxonomy" id="35688"/>
    <lineage>
        <taxon>Eukaryota</taxon>
        <taxon>Rhodophyta</taxon>
        <taxon>Bangiophyceae</taxon>
        <taxon>Porphyridiales</taxon>
        <taxon>Porphyridiaceae</taxon>
        <taxon>Porphyridium</taxon>
    </lineage>
</organism>
<comment type="caution">
    <text evidence="1">The sequence shown here is derived from an EMBL/GenBank/DDBJ whole genome shotgun (WGS) entry which is preliminary data.</text>
</comment>
<sequence>MKFVLDHHWKREDWRDVVFTDEKKWNLDGPSGLKFYWAGLEDEPAICLNRVCGGQSLMVWGAINGDGKLALLFTKDYYSGGQTAAKYLEMLDKPRVIYSNVRELREAVEDVWEQRDDCYARDLYDSMSKRIIQVALVQGKTGRF</sequence>
<accession>A0A5J4YRD6</accession>
<dbReference type="OrthoDB" id="108002at2759"/>
<reference evidence="2" key="1">
    <citation type="journal article" date="2019" name="Nat. Commun.">
        <title>Expansion of phycobilisome linker gene families in mesophilic red algae.</title>
        <authorList>
            <person name="Lee J."/>
            <person name="Kim D."/>
            <person name="Bhattacharya D."/>
            <person name="Yoon H.S."/>
        </authorList>
    </citation>
    <scope>NUCLEOTIDE SEQUENCE [LARGE SCALE GENOMIC DNA]</scope>
    <source>
        <strain evidence="2">CCMP 1328</strain>
    </source>
</reference>
<proteinExistence type="predicted"/>
<dbReference type="Proteomes" id="UP000324585">
    <property type="component" value="Unassembled WGS sequence"/>
</dbReference>
<evidence type="ECO:0000313" key="1">
    <source>
        <dbReference type="EMBL" id="KAA8493856.1"/>
    </source>
</evidence>
<dbReference type="GO" id="GO:0003676">
    <property type="term" value="F:nucleic acid binding"/>
    <property type="evidence" value="ECO:0007669"/>
    <property type="project" value="InterPro"/>
</dbReference>
<dbReference type="InterPro" id="IPR036397">
    <property type="entry name" value="RNaseH_sf"/>
</dbReference>
<gene>
    <name evidence="1" type="ORF">FVE85_4993</name>
</gene>
<evidence type="ECO:0000313" key="2">
    <source>
        <dbReference type="Proteomes" id="UP000324585"/>
    </source>
</evidence>
<dbReference type="AlphaFoldDB" id="A0A5J4YRD6"/>
<dbReference type="EMBL" id="VRMN01000006">
    <property type="protein sequence ID" value="KAA8493856.1"/>
    <property type="molecule type" value="Genomic_DNA"/>
</dbReference>
<name>A0A5J4YRD6_PORPP</name>
<dbReference type="Gene3D" id="3.30.420.10">
    <property type="entry name" value="Ribonuclease H-like superfamily/Ribonuclease H"/>
    <property type="match status" value="1"/>
</dbReference>